<accession>A0A0M3HH73</accession>
<sequence length="34" mass="4048">MGQELFLVARSRKRIYRCNNSQQSIDVDICEMDQ</sequence>
<organism evidence="1 2">
    <name type="scientific">Ascaris lumbricoides</name>
    <name type="common">Giant roundworm</name>
    <dbReference type="NCBI Taxonomy" id="6252"/>
    <lineage>
        <taxon>Eukaryota</taxon>
        <taxon>Metazoa</taxon>
        <taxon>Ecdysozoa</taxon>
        <taxon>Nematoda</taxon>
        <taxon>Chromadorea</taxon>
        <taxon>Rhabditida</taxon>
        <taxon>Spirurina</taxon>
        <taxon>Ascaridomorpha</taxon>
        <taxon>Ascaridoidea</taxon>
        <taxon>Ascarididae</taxon>
        <taxon>Ascaris</taxon>
    </lineage>
</organism>
<dbReference type="Proteomes" id="UP000036681">
    <property type="component" value="Unplaced"/>
</dbReference>
<keyword evidence="1" id="KW-1185">Reference proteome</keyword>
<protein>
    <submittedName>
        <fullName evidence="2">Transposase</fullName>
    </submittedName>
</protein>
<dbReference type="AlphaFoldDB" id="A0A0M3HH73"/>
<evidence type="ECO:0000313" key="1">
    <source>
        <dbReference type="Proteomes" id="UP000036681"/>
    </source>
</evidence>
<dbReference type="WBParaSite" id="ALUE_0000086801-mRNA-1">
    <property type="protein sequence ID" value="ALUE_0000086801-mRNA-1"/>
    <property type="gene ID" value="ALUE_0000086801"/>
</dbReference>
<reference evidence="2" key="1">
    <citation type="submission" date="2017-02" db="UniProtKB">
        <authorList>
            <consortium name="WormBaseParasite"/>
        </authorList>
    </citation>
    <scope>IDENTIFICATION</scope>
</reference>
<evidence type="ECO:0000313" key="2">
    <source>
        <dbReference type="WBParaSite" id="ALUE_0000086801-mRNA-1"/>
    </source>
</evidence>
<proteinExistence type="predicted"/>
<name>A0A0M3HH73_ASCLU</name>